<organism evidence="7 8">
    <name type="scientific">Caldinitratiruptor microaerophilus</name>
    <dbReference type="NCBI Taxonomy" id="671077"/>
    <lineage>
        <taxon>Bacteria</taxon>
        <taxon>Bacillati</taxon>
        <taxon>Bacillota</taxon>
        <taxon>Clostridia</taxon>
        <taxon>Eubacteriales</taxon>
        <taxon>Symbiobacteriaceae</taxon>
        <taxon>Caldinitratiruptor</taxon>
    </lineage>
</organism>
<proteinExistence type="predicted"/>
<dbReference type="InterPro" id="IPR050714">
    <property type="entry name" value="Cobalamin_biosynth_MTase"/>
</dbReference>
<dbReference type="AlphaFoldDB" id="A0AA35CLJ8"/>
<evidence type="ECO:0000256" key="1">
    <source>
        <dbReference type="ARBA" id="ARBA00004953"/>
    </source>
</evidence>
<dbReference type="EMBL" id="AP025628">
    <property type="protein sequence ID" value="BDG61560.1"/>
    <property type="molecule type" value="Genomic_DNA"/>
</dbReference>
<dbReference type="PANTHER" id="PTHR43182">
    <property type="entry name" value="COBALT-PRECORRIN-6B C(15)-METHYLTRANSFERASE (DECARBOXYLATING)"/>
    <property type="match status" value="1"/>
</dbReference>
<evidence type="ECO:0000259" key="6">
    <source>
        <dbReference type="Pfam" id="PF00590"/>
    </source>
</evidence>
<comment type="pathway">
    <text evidence="1">Cofactor biosynthesis; adenosylcobalamin biosynthesis.</text>
</comment>
<keyword evidence="5" id="KW-0949">S-adenosyl-L-methionine</keyword>
<dbReference type="RefSeq" id="WP_264842198.1">
    <property type="nucleotide sequence ID" value="NZ_AP025628.1"/>
</dbReference>
<dbReference type="CDD" id="cd11644">
    <property type="entry name" value="Precorrin-6Y-MT"/>
    <property type="match status" value="1"/>
</dbReference>
<gene>
    <name evidence="7" type="ORF">caldi_26500</name>
</gene>
<dbReference type="Pfam" id="PF00590">
    <property type="entry name" value="TP_methylase"/>
    <property type="match status" value="1"/>
</dbReference>
<name>A0AA35CLJ8_9FIRM</name>
<keyword evidence="3" id="KW-0489">Methyltransferase</keyword>
<dbReference type="GO" id="GO:0008276">
    <property type="term" value="F:protein methyltransferase activity"/>
    <property type="evidence" value="ECO:0007669"/>
    <property type="project" value="InterPro"/>
</dbReference>
<dbReference type="InterPro" id="IPR012818">
    <property type="entry name" value="CbiE"/>
</dbReference>
<dbReference type="NCBIfam" id="TIGR02467">
    <property type="entry name" value="CbiE"/>
    <property type="match status" value="1"/>
</dbReference>
<protein>
    <recommendedName>
        <fullName evidence="6">Tetrapyrrole methylase domain-containing protein</fullName>
    </recommendedName>
</protein>
<dbReference type="InterPro" id="IPR014777">
    <property type="entry name" value="4pyrrole_Mease_sub1"/>
</dbReference>
<dbReference type="Gene3D" id="3.40.1010.10">
    <property type="entry name" value="Cobalt-precorrin-4 Transmethylase, Domain 1"/>
    <property type="match status" value="1"/>
</dbReference>
<dbReference type="PANTHER" id="PTHR43182:SF1">
    <property type="entry name" value="COBALT-PRECORRIN-7 C(5)-METHYLTRANSFERASE"/>
    <property type="match status" value="1"/>
</dbReference>
<evidence type="ECO:0000256" key="3">
    <source>
        <dbReference type="ARBA" id="ARBA00022603"/>
    </source>
</evidence>
<feature type="domain" description="Tetrapyrrole methylase" evidence="6">
    <location>
        <begin position="4"/>
        <end position="192"/>
    </location>
</feature>
<keyword evidence="4" id="KW-0808">Transferase</keyword>
<evidence type="ECO:0000313" key="8">
    <source>
        <dbReference type="Proteomes" id="UP001163687"/>
    </source>
</evidence>
<accession>A0AA35CLJ8</accession>
<sequence length="212" mass="23028">MNPIHVVGVLDDGPESLPPRLLRLVREADVLAGGERHLALFPGVGEERLALKAPLGPVVDRLRAAREEGRRVTVLASGDPLFYGIGRLLVQRLGKAALAFHPHVTSVALAFARIAEPWDDAAVLSAHGRDPTDLALEVRRHLKVAILTDPERNPRAIARTLLASGVHGYRCYVCANLGGRSESVWEGSLEAMAAREFPPLNVVVLVREEETE</sequence>
<dbReference type="InterPro" id="IPR035996">
    <property type="entry name" value="4pyrrol_Methylase_sf"/>
</dbReference>
<dbReference type="InterPro" id="IPR000878">
    <property type="entry name" value="4pyrrol_Mease"/>
</dbReference>
<reference evidence="7" key="1">
    <citation type="submission" date="2022-03" db="EMBL/GenBank/DDBJ databases">
        <title>Complete genome sequence of Caldinitratiruptor microaerophilus.</title>
        <authorList>
            <person name="Mukaiyama R."/>
            <person name="Nishiyama T."/>
            <person name="Ueda K."/>
        </authorList>
    </citation>
    <scope>NUCLEOTIDE SEQUENCE</scope>
    <source>
        <strain evidence="7">JCM 16183</strain>
    </source>
</reference>
<evidence type="ECO:0000256" key="2">
    <source>
        <dbReference type="ARBA" id="ARBA00022573"/>
    </source>
</evidence>
<dbReference type="Gene3D" id="3.30.950.10">
    <property type="entry name" value="Methyltransferase, Cobalt-precorrin-4 Transmethylase, Domain 2"/>
    <property type="match status" value="1"/>
</dbReference>
<dbReference type="InterPro" id="IPR014776">
    <property type="entry name" value="4pyrrole_Mease_sub2"/>
</dbReference>
<keyword evidence="8" id="KW-1185">Reference proteome</keyword>
<dbReference type="GO" id="GO:0009236">
    <property type="term" value="P:cobalamin biosynthetic process"/>
    <property type="evidence" value="ECO:0007669"/>
    <property type="project" value="UniProtKB-KW"/>
</dbReference>
<dbReference type="GO" id="GO:0032259">
    <property type="term" value="P:methylation"/>
    <property type="evidence" value="ECO:0007669"/>
    <property type="project" value="UniProtKB-KW"/>
</dbReference>
<dbReference type="SUPFAM" id="SSF53790">
    <property type="entry name" value="Tetrapyrrole methylase"/>
    <property type="match status" value="1"/>
</dbReference>
<keyword evidence="2" id="KW-0169">Cobalamin biosynthesis</keyword>
<evidence type="ECO:0000256" key="4">
    <source>
        <dbReference type="ARBA" id="ARBA00022679"/>
    </source>
</evidence>
<evidence type="ECO:0000256" key="5">
    <source>
        <dbReference type="ARBA" id="ARBA00022691"/>
    </source>
</evidence>
<dbReference type="Proteomes" id="UP001163687">
    <property type="component" value="Chromosome"/>
</dbReference>
<evidence type="ECO:0000313" key="7">
    <source>
        <dbReference type="EMBL" id="BDG61560.1"/>
    </source>
</evidence>
<dbReference type="KEGG" id="cmic:caldi_26500"/>